<accession>A0ABD0R0B2</accession>
<dbReference type="InterPro" id="IPR036020">
    <property type="entry name" value="WW_dom_sf"/>
</dbReference>
<dbReference type="SMART" id="SM00456">
    <property type="entry name" value="WW"/>
    <property type="match status" value="1"/>
</dbReference>
<protein>
    <recommendedName>
        <fullName evidence="2">WW domain-containing protein</fullName>
    </recommendedName>
</protein>
<dbReference type="Proteomes" id="UP001529510">
    <property type="component" value="Unassembled WGS sequence"/>
</dbReference>
<gene>
    <name evidence="3" type="ORF">M9458_014542</name>
</gene>
<evidence type="ECO:0000313" key="3">
    <source>
        <dbReference type="EMBL" id="KAL0191844.1"/>
    </source>
</evidence>
<feature type="non-terminal residue" evidence="3">
    <location>
        <position position="67"/>
    </location>
</feature>
<dbReference type="Pfam" id="PF00397">
    <property type="entry name" value="WW"/>
    <property type="match status" value="1"/>
</dbReference>
<dbReference type="PROSITE" id="PS50020">
    <property type="entry name" value="WW_DOMAIN_2"/>
    <property type="match status" value="1"/>
</dbReference>
<feature type="domain" description="WW" evidence="2">
    <location>
        <begin position="29"/>
        <end position="57"/>
    </location>
</feature>
<evidence type="ECO:0000256" key="1">
    <source>
        <dbReference type="SAM" id="MobiDB-lite"/>
    </source>
</evidence>
<dbReference type="Gene3D" id="2.20.70.10">
    <property type="match status" value="1"/>
</dbReference>
<organism evidence="3 4">
    <name type="scientific">Cirrhinus mrigala</name>
    <name type="common">Mrigala</name>
    <dbReference type="NCBI Taxonomy" id="683832"/>
    <lineage>
        <taxon>Eukaryota</taxon>
        <taxon>Metazoa</taxon>
        <taxon>Chordata</taxon>
        <taxon>Craniata</taxon>
        <taxon>Vertebrata</taxon>
        <taxon>Euteleostomi</taxon>
        <taxon>Actinopterygii</taxon>
        <taxon>Neopterygii</taxon>
        <taxon>Teleostei</taxon>
        <taxon>Ostariophysi</taxon>
        <taxon>Cypriniformes</taxon>
        <taxon>Cyprinidae</taxon>
        <taxon>Labeoninae</taxon>
        <taxon>Labeonini</taxon>
        <taxon>Cirrhinus</taxon>
    </lineage>
</organism>
<dbReference type="AlphaFoldDB" id="A0ABD0R0B2"/>
<feature type="region of interest" description="Disordered" evidence="1">
    <location>
        <begin position="1"/>
        <end position="23"/>
    </location>
</feature>
<keyword evidence="4" id="KW-1185">Reference proteome</keyword>
<dbReference type="EMBL" id="JAMKFB020000006">
    <property type="protein sequence ID" value="KAL0191844.1"/>
    <property type="molecule type" value="Genomic_DNA"/>
</dbReference>
<evidence type="ECO:0000259" key="2">
    <source>
        <dbReference type="PROSITE" id="PS50020"/>
    </source>
</evidence>
<dbReference type="CDD" id="cd00201">
    <property type="entry name" value="WW"/>
    <property type="match status" value="1"/>
</dbReference>
<reference evidence="3 4" key="1">
    <citation type="submission" date="2024-05" db="EMBL/GenBank/DDBJ databases">
        <title>Genome sequencing and assembly of Indian major carp, Cirrhinus mrigala (Hamilton, 1822).</title>
        <authorList>
            <person name="Mohindra V."/>
            <person name="Chowdhury L.M."/>
            <person name="Lal K."/>
            <person name="Jena J.K."/>
        </authorList>
    </citation>
    <scope>NUCLEOTIDE SEQUENCE [LARGE SCALE GENOMIC DNA]</scope>
    <source>
        <strain evidence="3">CM1030</strain>
        <tissue evidence="3">Blood</tissue>
    </source>
</reference>
<dbReference type="SUPFAM" id="SSF51045">
    <property type="entry name" value="WW domain"/>
    <property type="match status" value="1"/>
</dbReference>
<evidence type="ECO:0000313" key="4">
    <source>
        <dbReference type="Proteomes" id="UP001529510"/>
    </source>
</evidence>
<sequence length="67" mass="7913">SLSEQGKRQWAEPPKPLPGQRPLQTLQLWEQYRDPGTGRCYYVNTVTEERSWKPPRRARESNTSQNK</sequence>
<dbReference type="InterPro" id="IPR001202">
    <property type="entry name" value="WW_dom"/>
</dbReference>
<feature type="compositionally biased region" description="Basic and acidic residues" evidence="1">
    <location>
        <begin position="1"/>
        <end position="10"/>
    </location>
</feature>
<name>A0ABD0R0B2_CIRMR</name>
<comment type="caution">
    <text evidence="3">The sequence shown here is derived from an EMBL/GenBank/DDBJ whole genome shotgun (WGS) entry which is preliminary data.</text>
</comment>
<proteinExistence type="predicted"/>
<feature type="non-terminal residue" evidence="3">
    <location>
        <position position="1"/>
    </location>
</feature>